<comment type="caution">
    <text evidence="6">The sequence shown here is derived from an EMBL/GenBank/DDBJ whole genome shotgun (WGS) entry which is preliminary data.</text>
</comment>
<keyword evidence="3" id="KW-1015">Disulfide bond</keyword>
<dbReference type="CDD" id="cd02966">
    <property type="entry name" value="TlpA_like_family"/>
    <property type="match status" value="1"/>
</dbReference>
<dbReference type="InterPro" id="IPR050553">
    <property type="entry name" value="Thioredoxin_ResA/DsbE_sf"/>
</dbReference>
<dbReference type="EMBL" id="SZPX01000002">
    <property type="protein sequence ID" value="TKI70317.1"/>
    <property type="molecule type" value="Genomic_DNA"/>
</dbReference>
<dbReference type="OrthoDB" id="9813820at2"/>
<keyword evidence="7" id="KW-1185">Reference proteome</keyword>
<evidence type="ECO:0000256" key="1">
    <source>
        <dbReference type="ARBA" id="ARBA00004196"/>
    </source>
</evidence>
<dbReference type="RefSeq" id="WP_137012243.1">
    <property type="nucleotide sequence ID" value="NZ_SZPX01000002.1"/>
</dbReference>
<dbReference type="PANTHER" id="PTHR42852">
    <property type="entry name" value="THIOL:DISULFIDE INTERCHANGE PROTEIN DSBE"/>
    <property type="match status" value="1"/>
</dbReference>
<accession>A0A4U2Z7Q7</accession>
<dbReference type="AlphaFoldDB" id="A0A4U2Z7Q7"/>
<keyword evidence="4" id="KW-0676">Redox-active center</keyword>
<dbReference type="Gene3D" id="3.40.30.10">
    <property type="entry name" value="Glutaredoxin"/>
    <property type="match status" value="1"/>
</dbReference>
<dbReference type="Proteomes" id="UP000309561">
    <property type="component" value="Unassembled WGS sequence"/>
</dbReference>
<evidence type="ECO:0000259" key="5">
    <source>
        <dbReference type="PROSITE" id="PS51352"/>
    </source>
</evidence>
<dbReference type="SUPFAM" id="SSF52833">
    <property type="entry name" value="Thioredoxin-like"/>
    <property type="match status" value="1"/>
</dbReference>
<reference evidence="6 7" key="1">
    <citation type="submission" date="2019-04" db="EMBL/GenBank/DDBJ databases">
        <title>Sulfurimonas crateris sp. nov. a facultative anaerobic sulfur-oxidizing chemolithautotrophic bacterium isolated from a terrestrial mud vulcano.</title>
        <authorList>
            <person name="Ratnikova N.M."/>
            <person name="Slobodkin A.I."/>
            <person name="Merkel A.Y."/>
            <person name="Novikov A."/>
            <person name="Bonch-Osmolovskaya E.A."/>
            <person name="Slobodkina G.B."/>
        </authorList>
    </citation>
    <scope>NUCLEOTIDE SEQUENCE [LARGE SCALE GENOMIC DNA]</scope>
    <source>
        <strain evidence="6 7">SN118</strain>
    </source>
</reference>
<dbReference type="GO" id="GO:0030313">
    <property type="term" value="C:cell envelope"/>
    <property type="evidence" value="ECO:0007669"/>
    <property type="project" value="UniProtKB-SubCell"/>
</dbReference>
<dbReference type="PROSITE" id="PS51352">
    <property type="entry name" value="THIOREDOXIN_2"/>
    <property type="match status" value="1"/>
</dbReference>
<proteinExistence type="predicted"/>
<sequence>MFKKYILVISVISAAILFQGCSGNEDKKSSANEMIAAKEYVLTGLDKKQYIVKKDGKGFRLDGAESKIVIFDIFATWCPPCRAAASHLSSLQEKYKDDLIIIGITIEDNIADAKLQEFAQTYGAKYLLVNSDQNRRLVNELVLELELGERFPIPTMAMYKDAKLINYYVGATEEEFIDSDIRNALGN</sequence>
<evidence type="ECO:0000256" key="2">
    <source>
        <dbReference type="ARBA" id="ARBA00022748"/>
    </source>
</evidence>
<name>A0A4U2Z7Q7_9BACT</name>
<evidence type="ECO:0000256" key="3">
    <source>
        <dbReference type="ARBA" id="ARBA00023157"/>
    </source>
</evidence>
<dbReference type="InterPro" id="IPR013766">
    <property type="entry name" value="Thioredoxin_domain"/>
</dbReference>
<dbReference type="PROSITE" id="PS51257">
    <property type="entry name" value="PROKAR_LIPOPROTEIN"/>
    <property type="match status" value="1"/>
</dbReference>
<evidence type="ECO:0000313" key="7">
    <source>
        <dbReference type="Proteomes" id="UP000309561"/>
    </source>
</evidence>
<protein>
    <submittedName>
        <fullName evidence="6">TlpA family protein disulfide reductase</fullName>
    </submittedName>
</protein>
<dbReference type="Pfam" id="PF08534">
    <property type="entry name" value="Redoxin"/>
    <property type="match status" value="1"/>
</dbReference>
<dbReference type="PANTHER" id="PTHR42852:SF6">
    <property type="entry name" value="THIOL:DISULFIDE INTERCHANGE PROTEIN DSBE"/>
    <property type="match status" value="1"/>
</dbReference>
<organism evidence="6 7">
    <name type="scientific">Sulfurimonas crateris</name>
    <dbReference type="NCBI Taxonomy" id="2574727"/>
    <lineage>
        <taxon>Bacteria</taxon>
        <taxon>Pseudomonadati</taxon>
        <taxon>Campylobacterota</taxon>
        <taxon>Epsilonproteobacteria</taxon>
        <taxon>Campylobacterales</taxon>
        <taxon>Sulfurimonadaceae</taxon>
        <taxon>Sulfurimonas</taxon>
    </lineage>
</organism>
<dbReference type="GO" id="GO:0017004">
    <property type="term" value="P:cytochrome complex assembly"/>
    <property type="evidence" value="ECO:0007669"/>
    <property type="project" value="UniProtKB-KW"/>
</dbReference>
<feature type="domain" description="Thioredoxin" evidence="5">
    <location>
        <begin position="31"/>
        <end position="186"/>
    </location>
</feature>
<comment type="subcellular location">
    <subcellularLocation>
        <location evidence="1">Cell envelope</location>
    </subcellularLocation>
</comment>
<dbReference type="GO" id="GO:0016491">
    <property type="term" value="F:oxidoreductase activity"/>
    <property type="evidence" value="ECO:0007669"/>
    <property type="project" value="InterPro"/>
</dbReference>
<evidence type="ECO:0000256" key="4">
    <source>
        <dbReference type="ARBA" id="ARBA00023284"/>
    </source>
</evidence>
<dbReference type="InterPro" id="IPR036249">
    <property type="entry name" value="Thioredoxin-like_sf"/>
</dbReference>
<dbReference type="InterPro" id="IPR013740">
    <property type="entry name" value="Redoxin"/>
</dbReference>
<gene>
    <name evidence="6" type="ORF">FCU45_03270</name>
</gene>
<keyword evidence="2" id="KW-0201">Cytochrome c-type biogenesis</keyword>
<evidence type="ECO:0000313" key="6">
    <source>
        <dbReference type="EMBL" id="TKI70317.1"/>
    </source>
</evidence>